<sequence>MSLKMKTKIGQVNIGDDVISTIVGTAASESFGVVGMASKSFKDGVNHVLQRPNYGRGILVSEENDQLTIDVHIIVEYGAKLSEVSKAVQKQVRYSLEKNLGVLINQVNVTIEGIRA</sequence>
<evidence type="ECO:0000256" key="1">
    <source>
        <dbReference type="ARBA" id="ARBA00005721"/>
    </source>
</evidence>
<dbReference type="Proteomes" id="UP000181728">
    <property type="component" value="Unassembled WGS sequence"/>
</dbReference>
<dbReference type="EMBL" id="WERV01000003">
    <property type="protein sequence ID" value="MDV7715214.1"/>
    <property type="molecule type" value="Genomic_DNA"/>
</dbReference>
<evidence type="ECO:0000313" key="3">
    <source>
        <dbReference type="EMBL" id="OIM21840.1"/>
    </source>
</evidence>
<reference evidence="2" key="3">
    <citation type="submission" date="2019-10" db="EMBL/GenBank/DDBJ databases">
        <title>Malate fermentation in French cider.</title>
        <authorList>
            <person name="Cousin F.J."/>
            <person name="Medina Fernandez S."/>
            <person name="Misery B."/>
            <person name="Laplace J.-M."/>
            <person name="Cretenet M."/>
        </authorList>
    </citation>
    <scope>NUCLEOTIDE SEQUENCE</scope>
    <source>
        <strain evidence="2">UCMA15129</strain>
    </source>
</reference>
<reference evidence="3 5" key="1">
    <citation type="journal article" date="2016" name="BMC Genomics">
        <title>Consensus pan-genome assembly of the specialised wine bacterium Oenococcus oeni.</title>
        <authorList>
            <person name="Sternes P.R."/>
            <person name="Borneman A.R."/>
        </authorList>
    </citation>
    <scope>NUCLEOTIDE SEQUENCE [LARGE SCALE GENOMIC DNA]</scope>
    <source>
        <strain evidence="3 5">AWRIB661</strain>
    </source>
</reference>
<dbReference type="DNASU" id="4416623"/>
<gene>
    <name evidence="4" type="primary">yloU</name>
    <name evidence="3" type="ORF">ATX59_02145</name>
    <name evidence="2" type="ORF">GA838_05510</name>
    <name evidence="4" type="ORF">OENI_0409</name>
</gene>
<comment type="similarity">
    <text evidence="1">Belongs to the asp23 family.</text>
</comment>
<dbReference type="GeneID" id="75065240"/>
<dbReference type="OMA" id="AAMECYG"/>
<dbReference type="EMBL" id="LR031358">
    <property type="protein sequence ID" value="VDB97405.1"/>
    <property type="molecule type" value="Genomic_DNA"/>
</dbReference>
<evidence type="ECO:0000313" key="6">
    <source>
        <dbReference type="Proteomes" id="UP000294726"/>
    </source>
</evidence>
<dbReference type="PANTHER" id="PTHR34297:SF2">
    <property type="entry name" value="ASP23_GLS24 FAMILY ENVELOPE STRESS RESPONSE PROTEIN"/>
    <property type="match status" value="1"/>
</dbReference>
<dbReference type="PANTHER" id="PTHR34297">
    <property type="entry name" value="HYPOTHETICAL CYTOSOLIC PROTEIN-RELATED"/>
    <property type="match status" value="1"/>
</dbReference>
<accession>A0A3S7H2Z5</accession>
<dbReference type="EMBL" id="MLOK01000024">
    <property type="protein sequence ID" value="OIM21840.1"/>
    <property type="molecule type" value="Genomic_DNA"/>
</dbReference>
<evidence type="ECO:0000313" key="5">
    <source>
        <dbReference type="Proteomes" id="UP000181728"/>
    </source>
</evidence>
<proteinExistence type="inferred from homology"/>
<dbReference type="Proteomes" id="UP001281024">
    <property type="component" value="Unassembled WGS sequence"/>
</dbReference>
<dbReference type="AlphaFoldDB" id="A0A3S7H2Z5"/>
<dbReference type="InterPro" id="IPR005531">
    <property type="entry name" value="Asp23"/>
</dbReference>
<protein>
    <submittedName>
        <fullName evidence="2">Asp23/Gls24 family envelope stress response protein</fullName>
    </submittedName>
    <submittedName>
        <fullName evidence="4">Factor involved in malonyl-CoA synthesis</fullName>
    </submittedName>
</protein>
<dbReference type="Proteomes" id="UP000294726">
    <property type="component" value="Chromosome"/>
</dbReference>
<evidence type="ECO:0000313" key="4">
    <source>
        <dbReference type="EMBL" id="VDB97405.1"/>
    </source>
</evidence>
<dbReference type="Pfam" id="PF03780">
    <property type="entry name" value="Asp23"/>
    <property type="match status" value="1"/>
</dbReference>
<organism evidence="3 5">
    <name type="scientific">Oenococcus oeni</name>
    <name type="common">Leuconostoc oenos</name>
    <dbReference type="NCBI Taxonomy" id="1247"/>
    <lineage>
        <taxon>Bacteria</taxon>
        <taxon>Bacillati</taxon>
        <taxon>Bacillota</taxon>
        <taxon>Bacilli</taxon>
        <taxon>Lactobacillales</taxon>
        <taxon>Lactobacillaceae</taxon>
        <taxon>Oenococcus</taxon>
    </lineage>
</organism>
<evidence type="ECO:0000313" key="2">
    <source>
        <dbReference type="EMBL" id="MDV7715214.1"/>
    </source>
</evidence>
<name>A0A3S7H2Z5_OENOE</name>
<dbReference type="RefSeq" id="WP_002818245.1">
    <property type="nucleotide sequence ID" value="NZ_CP014324.1"/>
</dbReference>
<reference evidence="4 6" key="2">
    <citation type="submission" date="2018-08" db="EMBL/GenBank/DDBJ databases">
        <authorList>
            <person name="Lorentzen P. G. S. M."/>
        </authorList>
    </citation>
    <scope>NUCLEOTIDE SEQUENCE [LARGE SCALE GENOMIC DNA]</scope>
    <source>
        <strain evidence="4 6">CRBO_1381</strain>
    </source>
</reference>